<dbReference type="Proteomes" id="UP000031549">
    <property type="component" value="Unassembled WGS sequence"/>
</dbReference>
<dbReference type="AlphaFoldDB" id="A0A846HEG4"/>
<comment type="caution">
    <text evidence="2">The sequence shown here is derived from an EMBL/GenBank/DDBJ whole genome shotgun (WGS) entry which is preliminary data.</text>
</comment>
<accession>A0A846HEG4</accession>
<dbReference type="InterPro" id="IPR000182">
    <property type="entry name" value="GNAT_dom"/>
</dbReference>
<dbReference type="PROSITE" id="PS51186">
    <property type="entry name" value="GNAT"/>
    <property type="match status" value="1"/>
</dbReference>
<feature type="domain" description="N-acetyltransferase" evidence="1">
    <location>
        <begin position="1"/>
        <end position="167"/>
    </location>
</feature>
<protein>
    <submittedName>
        <fullName evidence="2">GNAT family N-acetyltransferase</fullName>
    </submittedName>
</protein>
<organism evidence="2 3">
    <name type="scientific">Hassallia byssoidea VB512170</name>
    <dbReference type="NCBI Taxonomy" id="1304833"/>
    <lineage>
        <taxon>Bacteria</taxon>
        <taxon>Bacillati</taxon>
        <taxon>Cyanobacteriota</taxon>
        <taxon>Cyanophyceae</taxon>
        <taxon>Nostocales</taxon>
        <taxon>Tolypothrichaceae</taxon>
        <taxon>Hassallia</taxon>
    </lineage>
</organism>
<dbReference type="InterPro" id="IPR016181">
    <property type="entry name" value="Acyl_CoA_acyltransferase"/>
</dbReference>
<dbReference type="Pfam" id="PF00583">
    <property type="entry name" value="Acetyltransf_1"/>
    <property type="match status" value="1"/>
</dbReference>
<dbReference type="RefSeq" id="WP_039737752.1">
    <property type="nucleotide sequence ID" value="NZ_JTCM02000078.1"/>
</dbReference>
<dbReference type="GO" id="GO:0016747">
    <property type="term" value="F:acyltransferase activity, transferring groups other than amino-acyl groups"/>
    <property type="evidence" value="ECO:0007669"/>
    <property type="project" value="InterPro"/>
</dbReference>
<keyword evidence="3" id="KW-1185">Reference proteome</keyword>
<keyword evidence="2" id="KW-0808">Transferase</keyword>
<reference evidence="2 3" key="1">
    <citation type="journal article" date="2015" name="Genome Announc.">
        <title>Draft Genome Sequence of Cyanobacterium Hassallia byssoidea Strain VB512170, Isolated from Monuments in India.</title>
        <authorList>
            <person name="Singh D."/>
            <person name="Chandrababunaidu M.M."/>
            <person name="Panda A."/>
            <person name="Sen D."/>
            <person name="Bhattacharyya S."/>
            <person name="Adhikary S.P."/>
            <person name="Tripathy S."/>
        </authorList>
    </citation>
    <scope>NUCLEOTIDE SEQUENCE [LARGE SCALE GENOMIC DNA]</scope>
    <source>
        <strain evidence="2 3">VB512170</strain>
    </source>
</reference>
<proteinExistence type="predicted"/>
<evidence type="ECO:0000259" key="1">
    <source>
        <dbReference type="PROSITE" id="PS51186"/>
    </source>
</evidence>
<gene>
    <name evidence="2" type="ORF">PI95_024830</name>
</gene>
<dbReference type="EMBL" id="JTCM02000078">
    <property type="protein sequence ID" value="NEU75696.1"/>
    <property type="molecule type" value="Genomic_DNA"/>
</dbReference>
<dbReference type="Gene3D" id="3.40.630.30">
    <property type="match status" value="1"/>
</dbReference>
<name>A0A846HEG4_9CYAN</name>
<dbReference type="SUPFAM" id="SSF55729">
    <property type="entry name" value="Acyl-CoA N-acyltransferases (Nat)"/>
    <property type="match status" value="1"/>
</dbReference>
<dbReference type="CDD" id="cd04301">
    <property type="entry name" value="NAT_SF"/>
    <property type="match status" value="1"/>
</dbReference>
<sequence>MLIREAKLADANAIAKVHIDTWRTTYRHIMPEDFLANLSYEKRETGWAQILSNTVQDNFTYVVEDVGQIVGFANGGLEQTNDPIYKGELNAIYIVEKYQGQGIGHNLVSTIAARLVQLNVSSMLVWVLADNPACKFYESLGGQLVKEKLIERGKVEFVEVAYGWTNTRSLLINS</sequence>
<evidence type="ECO:0000313" key="3">
    <source>
        <dbReference type="Proteomes" id="UP000031549"/>
    </source>
</evidence>
<evidence type="ECO:0000313" key="2">
    <source>
        <dbReference type="EMBL" id="NEU75696.1"/>
    </source>
</evidence>